<dbReference type="GO" id="GO:0072659">
    <property type="term" value="P:protein localization to plasma membrane"/>
    <property type="evidence" value="ECO:0007669"/>
    <property type="project" value="TreeGrafter"/>
</dbReference>
<keyword evidence="4" id="KW-1185">Reference proteome</keyword>
<evidence type="ECO:0008006" key="5">
    <source>
        <dbReference type="Google" id="ProtNLM"/>
    </source>
</evidence>
<protein>
    <recommendedName>
        <fullName evidence="5">Ankyrin repeat-containing domain protein</fullName>
    </recommendedName>
</protein>
<dbReference type="InterPro" id="IPR002110">
    <property type="entry name" value="Ankyrin_rpt"/>
</dbReference>
<dbReference type="GO" id="GO:0044325">
    <property type="term" value="F:transmembrane transporter binding"/>
    <property type="evidence" value="ECO:0007669"/>
    <property type="project" value="TreeGrafter"/>
</dbReference>
<feature type="repeat" description="ANK" evidence="1">
    <location>
        <begin position="251"/>
        <end position="284"/>
    </location>
</feature>
<dbReference type="Pfam" id="PF00023">
    <property type="entry name" value="Ank"/>
    <property type="match status" value="1"/>
</dbReference>
<evidence type="ECO:0000256" key="2">
    <source>
        <dbReference type="SAM" id="MobiDB-lite"/>
    </source>
</evidence>
<dbReference type="GO" id="GO:0030507">
    <property type="term" value="F:spectrin binding"/>
    <property type="evidence" value="ECO:0007669"/>
    <property type="project" value="TreeGrafter"/>
</dbReference>
<accession>A0A9W9I742</accession>
<feature type="region of interest" description="Disordered" evidence="2">
    <location>
        <begin position="349"/>
        <end position="370"/>
    </location>
</feature>
<dbReference type="OrthoDB" id="4772757at2759"/>
<dbReference type="Proteomes" id="UP001149163">
    <property type="component" value="Unassembled WGS sequence"/>
</dbReference>
<evidence type="ECO:0000313" key="4">
    <source>
        <dbReference type="Proteomes" id="UP001149163"/>
    </source>
</evidence>
<name>A0A9W9I742_9EURO</name>
<reference evidence="3" key="2">
    <citation type="journal article" date="2023" name="IMA Fungus">
        <title>Comparative genomic study of the Penicillium genus elucidates a diverse pangenome and 15 lateral gene transfer events.</title>
        <authorList>
            <person name="Petersen C."/>
            <person name="Sorensen T."/>
            <person name="Nielsen M.R."/>
            <person name="Sondergaard T.E."/>
            <person name="Sorensen J.L."/>
            <person name="Fitzpatrick D.A."/>
            <person name="Frisvad J.C."/>
            <person name="Nielsen K.L."/>
        </authorList>
    </citation>
    <scope>NUCLEOTIDE SEQUENCE</scope>
    <source>
        <strain evidence="3">IBT 26290</strain>
    </source>
</reference>
<dbReference type="Pfam" id="PF12796">
    <property type="entry name" value="Ank_2"/>
    <property type="match status" value="2"/>
</dbReference>
<feature type="repeat" description="ANK" evidence="1">
    <location>
        <begin position="104"/>
        <end position="136"/>
    </location>
</feature>
<keyword evidence="1" id="KW-0040">ANK repeat</keyword>
<feature type="repeat" description="ANK" evidence="1">
    <location>
        <begin position="71"/>
        <end position="103"/>
    </location>
</feature>
<reference evidence="3" key="1">
    <citation type="submission" date="2022-11" db="EMBL/GenBank/DDBJ databases">
        <authorList>
            <person name="Petersen C."/>
        </authorList>
    </citation>
    <scope>NUCLEOTIDE SEQUENCE</scope>
    <source>
        <strain evidence="3">IBT 26290</strain>
    </source>
</reference>
<dbReference type="GO" id="GO:0005886">
    <property type="term" value="C:plasma membrane"/>
    <property type="evidence" value="ECO:0007669"/>
    <property type="project" value="TreeGrafter"/>
</dbReference>
<dbReference type="PROSITE" id="PS50088">
    <property type="entry name" value="ANK_REPEAT"/>
    <property type="match status" value="4"/>
</dbReference>
<dbReference type="InterPro" id="IPR052391">
    <property type="entry name" value="E3_Ligase-Neurotoxin"/>
</dbReference>
<dbReference type="AlphaFoldDB" id="A0A9W9I742"/>
<organism evidence="3 4">
    <name type="scientific">Penicillium canariense</name>
    <dbReference type="NCBI Taxonomy" id="189055"/>
    <lineage>
        <taxon>Eukaryota</taxon>
        <taxon>Fungi</taxon>
        <taxon>Dikarya</taxon>
        <taxon>Ascomycota</taxon>
        <taxon>Pezizomycotina</taxon>
        <taxon>Eurotiomycetes</taxon>
        <taxon>Eurotiomycetidae</taxon>
        <taxon>Eurotiales</taxon>
        <taxon>Aspergillaceae</taxon>
        <taxon>Penicillium</taxon>
    </lineage>
</organism>
<feature type="repeat" description="ANK" evidence="1">
    <location>
        <begin position="210"/>
        <end position="242"/>
    </location>
</feature>
<dbReference type="GeneID" id="81427039"/>
<dbReference type="GO" id="GO:0008093">
    <property type="term" value="F:cytoskeletal anchor activity"/>
    <property type="evidence" value="ECO:0007669"/>
    <property type="project" value="TreeGrafter"/>
</dbReference>
<dbReference type="PANTHER" id="PTHR24133:SF33">
    <property type="entry name" value="ANKYRIN, ISOFORM B"/>
    <property type="match status" value="1"/>
</dbReference>
<feature type="compositionally biased region" description="Polar residues" evidence="2">
    <location>
        <begin position="360"/>
        <end position="370"/>
    </location>
</feature>
<dbReference type="PANTHER" id="PTHR24133">
    <property type="entry name" value="ANKYRIN DOMAIN-CONTAINING"/>
    <property type="match status" value="1"/>
</dbReference>
<dbReference type="SUPFAM" id="SSF48403">
    <property type="entry name" value="Ankyrin repeat"/>
    <property type="match status" value="1"/>
</dbReference>
<dbReference type="InterPro" id="IPR036770">
    <property type="entry name" value="Ankyrin_rpt-contain_sf"/>
</dbReference>
<gene>
    <name evidence="3" type="ORF">N7482_005738</name>
</gene>
<dbReference type="PRINTS" id="PR01415">
    <property type="entry name" value="ANKYRIN"/>
</dbReference>
<evidence type="ECO:0000313" key="3">
    <source>
        <dbReference type="EMBL" id="KAJ5166957.1"/>
    </source>
</evidence>
<sequence>MSLLGLQTEILLLIAQDLDLRGLNTLLQSHSVLYSSLNRYLYAYNVKHGKGPFPRAKHLRYRKLRRSSKPSERHPISNAAKNGHTAIVTRLLDCGLNVNYKSRFGRSPLALAARGGHFDTVKMLVSRGACLLSVDLDGQRPIAYAARQGHNAIADYLLERLRSRYPRLYLTAEADIQIMLQHAAWRGDEARAKYLLSKEGAEIDFQLPFESWSPLCAVVQGAPLTMIKLLLENGANPNARESPKRIGNPGRARTPMRLAIQHEDSCELISLLLQHGANAGQDSDLVLAAAAAAGKADEFRVLVEHGADIDDSKQQASFMRAALRSNCRPIADMLVEIGANPKRRVGCRLYRPRRPEPGSMRTSSGSFVLR</sequence>
<evidence type="ECO:0000256" key="1">
    <source>
        <dbReference type="PROSITE-ProRule" id="PRU00023"/>
    </source>
</evidence>
<dbReference type="EMBL" id="JAPQKN010000003">
    <property type="protein sequence ID" value="KAJ5166957.1"/>
    <property type="molecule type" value="Genomic_DNA"/>
</dbReference>
<dbReference type="RefSeq" id="XP_056543418.1">
    <property type="nucleotide sequence ID" value="XM_056687863.1"/>
</dbReference>
<dbReference type="SMART" id="SM00248">
    <property type="entry name" value="ANK"/>
    <property type="match status" value="8"/>
</dbReference>
<dbReference type="PROSITE" id="PS50297">
    <property type="entry name" value="ANK_REP_REGION"/>
    <property type="match status" value="1"/>
</dbReference>
<comment type="caution">
    <text evidence="3">The sequence shown here is derived from an EMBL/GenBank/DDBJ whole genome shotgun (WGS) entry which is preliminary data.</text>
</comment>
<dbReference type="Gene3D" id="1.25.40.20">
    <property type="entry name" value="Ankyrin repeat-containing domain"/>
    <property type="match status" value="2"/>
</dbReference>
<proteinExistence type="predicted"/>